<organism evidence="2 3">
    <name type="scientific">Podospora bellae-mahoneyi</name>
    <dbReference type="NCBI Taxonomy" id="2093777"/>
    <lineage>
        <taxon>Eukaryota</taxon>
        <taxon>Fungi</taxon>
        <taxon>Dikarya</taxon>
        <taxon>Ascomycota</taxon>
        <taxon>Pezizomycotina</taxon>
        <taxon>Sordariomycetes</taxon>
        <taxon>Sordariomycetidae</taxon>
        <taxon>Sordariales</taxon>
        <taxon>Podosporaceae</taxon>
        <taxon>Podospora</taxon>
    </lineage>
</organism>
<protein>
    <submittedName>
        <fullName evidence="2">Uncharacterized protein</fullName>
    </submittedName>
</protein>
<feature type="region of interest" description="Disordered" evidence="1">
    <location>
        <begin position="278"/>
        <end position="327"/>
    </location>
</feature>
<comment type="caution">
    <text evidence="2">The sequence shown here is derived from an EMBL/GenBank/DDBJ whole genome shotgun (WGS) entry which is preliminary data.</text>
</comment>
<name>A0ABR0FMM5_9PEZI</name>
<feature type="compositionally biased region" description="Basic and acidic residues" evidence="1">
    <location>
        <begin position="318"/>
        <end position="327"/>
    </location>
</feature>
<gene>
    <name evidence="2" type="ORF">QC761_0030220</name>
</gene>
<sequence length="327" mass="34530">MCGILSSTTQEKHNMVIMRHNRERGNSPRAPVVEIEARVSLSASEDVGVASAPLEQELVNEGIKFAALLTGREAAVAVAADLRVAKVVQHTESLPLLPGNSHAAVGRDLTKPLHIHVLHDVEGAGGNQTSEQVVIKRKLVNVVDLLKLGENQTFSWTIWVESWTFCPLFFCHVAILQQPEPPAPDSWGKGDSGFEGTGHDSTLSVARAAGDTEAGRVNASLSLGELERVDNAGDTPGPCGERTGRVAGPVQVVELTTAAGRAALLLGNVVVIEVDGGHASRDREGRAKGAKVDNGRVRTRPGRTVVDGDGEGNGLAALRDRDGKRAS</sequence>
<dbReference type="Proteomes" id="UP001322138">
    <property type="component" value="Unassembled WGS sequence"/>
</dbReference>
<dbReference type="EMBL" id="JAFFGZ010000004">
    <property type="protein sequence ID" value="KAK4645213.1"/>
    <property type="molecule type" value="Genomic_DNA"/>
</dbReference>
<evidence type="ECO:0000313" key="2">
    <source>
        <dbReference type="EMBL" id="KAK4645213.1"/>
    </source>
</evidence>
<proteinExistence type="predicted"/>
<keyword evidence="3" id="KW-1185">Reference proteome</keyword>
<dbReference type="RefSeq" id="XP_062734189.1">
    <property type="nucleotide sequence ID" value="XM_062872253.1"/>
</dbReference>
<evidence type="ECO:0000313" key="3">
    <source>
        <dbReference type="Proteomes" id="UP001322138"/>
    </source>
</evidence>
<dbReference type="GeneID" id="87891374"/>
<reference evidence="2 3" key="1">
    <citation type="journal article" date="2023" name="bioRxiv">
        <title>High-quality genome assemblies of four members of thePodospora anserinaspecies complex.</title>
        <authorList>
            <person name="Ament-Velasquez S.L."/>
            <person name="Vogan A.A."/>
            <person name="Wallerman O."/>
            <person name="Hartmann F."/>
            <person name="Gautier V."/>
            <person name="Silar P."/>
            <person name="Giraud T."/>
            <person name="Johannesson H."/>
        </authorList>
    </citation>
    <scope>NUCLEOTIDE SEQUENCE [LARGE SCALE GENOMIC DNA]</scope>
    <source>
        <strain evidence="2 3">CBS 112042</strain>
    </source>
</reference>
<accession>A0ABR0FMM5</accession>
<evidence type="ECO:0000256" key="1">
    <source>
        <dbReference type="SAM" id="MobiDB-lite"/>
    </source>
</evidence>
<feature type="compositionally biased region" description="Basic and acidic residues" evidence="1">
    <location>
        <begin position="278"/>
        <end position="296"/>
    </location>
</feature>